<evidence type="ECO:0000256" key="1">
    <source>
        <dbReference type="SAM" id="MobiDB-lite"/>
    </source>
</evidence>
<proteinExistence type="predicted"/>
<dbReference type="STRING" id="180498.A0A067KRX1"/>
<dbReference type="OrthoDB" id="3973241at2759"/>
<keyword evidence="3" id="KW-1185">Reference proteome</keyword>
<evidence type="ECO:0000313" key="3">
    <source>
        <dbReference type="Proteomes" id="UP000027138"/>
    </source>
</evidence>
<dbReference type="EMBL" id="KK914523">
    <property type="protein sequence ID" value="KDP34579.1"/>
    <property type="molecule type" value="Genomic_DNA"/>
</dbReference>
<feature type="compositionally biased region" description="Basic residues" evidence="1">
    <location>
        <begin position="216"/>
        <end position="226"/>
    </location>
</feature>
<organism evidence="2 3">
    <name type="scientific">Jatropha curcas</name>
    <name type="common">Barbados nut</name>
    <dbReference type="NCBI Taxonomy" id="180498"/>
    <lineage>
        <taxon>Eukaryota</taxon>
        <taxon>Viridiplantae</taxon>
        <taxon>Streptophyta</taxon>
        <taxon>Embryophyta</taxon>
        <taxon>Tracheophyta</taxon>
        <taxon>Spermatophyta</taxon>
        <taxon>Magnoliopsida</taxon>
        <taxon>eudicotyledons</taxon>
        <taxon>Gunneridae</taxon>
        <taxon>Pentapetalae</taxon>
        <taxon>rosids</taxon>
        <taxon>fabids</taxon>
        <taxon>Malpighiales</taxon>
        <taxon>Euphorbiaceae</taxon>
        <taxon>Crotonoideae</taxon>
        <taxon>Jatropheae</taxon>
        <taxon>Jatropha</taxon>
    </lineage>
</organism>
<reference evidence="2 3" key="1">
    <citation type="journal article" date="2014" name="PLoS ONE">
        <title>Global Analysis of Gene Expression Profiles in Physic Nut (Jatropha curcas L.) Seedlings Exposed to Salt Stress.</title>
        <authorList>
            <person name="Zhang L."/>
            <person name="Zhang C."/>
            <person name="Wu P."/>
            <person name="Chen Y."/>
            <person name="Li M."/>
            <person name="Jiang H."/>
            <person name="Wu G."/>
        </authorList>
    </citation>
    <scope>NUCLEOTIDE SEQUENCE [LARGE SCALE GENOMIC DNA]</scope>
    <source>
        <strain evidence="3">cv. GZQX0401</strain>
        <tissue evidence="2">Young leaves</tissue>
    </source>
</reference>
<evidence type="ECO:0000313" key="2">
    <source>
        <dbReference type="EMBL" id="KDP34579.1"/>
    </source>
</evidence>
<name>A0A067KRX1_JATCU</name>
<feature type="region of interest" description="Disordered" evidence="1">
    <location>
        <begin position="207"/>
        <end position="263"/>
    </location>
</feature>
<dbReference type="Proteomes" id="UP000027138">
    <property type="component" value="Unassembled WGS sequence"/>
</dbReference>
<gene>
    <name evidence="2" type="ORF">JCGZ_12208</name>
</gene>
<sequence length="263" mass="27873">MDRSLAPTFEALFRSLSPKHFIIITTSNYQQLAFDCSNDCNCCECLNKEELDALKADMGMETEADGVPSYLQPDKEPDLDAELNLPSAPTGNAAAPADQNKQQGIRTHPSPLGSTNGSISDMGMETEADGVPSYLQPDKEPDLDAELNLPSAPTGNAAAPAGRNNALGTLWLECLPDTIPVITCKACVKLGTPQPVLSRTPMLHMPQTSRGAHAPGRAKAHARALKPGKTVLDNTARAEASRLPEPSTPQTVPGSTPVPIKKS</sequence>
<dbReference type="AlphaFoldDB" id="A0A067KRX1"/>
<protein>
    <submittedName>
        <fullName evidence="2">Uncharacterized protein</fullName>
    </submittedName>
</protein>
<accession>A0A067KRX1</accession>
<feature type="region of interest" description="Disordered" evidence="1">
    <location>
        <begin position="64"/>
        <end position="131"/>
    </location>
</feature>